<protein>
    <submittedName>
        <fullName evidence="1">Uncharacterized protein</fullName>
    </submittedName>
</protein>
<dbReference type="EMBL" id="BARW01023196">
    <property type="protein sequence ID" value="GAI92901.1"/>
    <property type="molecule type" value="Genomic_DNA"/>
</dbReference>
<evidence type="ECO:0000313" key="1">
    <source>
        <dbReference type="EMBL" id="GAI92901.1"/>
    </source>
</evidence>
<gene>
    <name evidence="1" type="ORF">S12H4_38525</name>
</gene>
<accession>X1TNF2</accession>
<dbReference type="AlphaFoldDB" id="X1TNF2"/>
<organism evidence="1">
    <name type="scientific">marine sediment metagenome</name>
    <dbReference type="NCBI Taxonomy" id="412755"/>
    <lineage>
        <taxon>unclassified sequences</taxon>
        <taxon>metagenomes</taxon>
        <taxon>ecological metagenomes</taxon>
    </lineage>
</organism>
<sequence>MTKFLFSKQILLKNEIGIALMLSGEGFKGKIKSSGDDLKGKIKSSGDDLKEKIKSSGDDLKEKIKKENVLKKLFKQ</sequence>
<name>X1TNF2_9ZZZZ</name>
<reference evidence="1" key="1">
    <citation type="journal article" date="2014" name="Front. Microbiol.">
        <title>High frequency of phylogenetically diverse reductive dehalogenase-homologous genes in deep subseafloor sedimentary metagenomes.</title>
        <authorList>
            <person name="Kawai M."/>
            <person name="Futagami T."/>
            <person name="Toyoda A."/>
            <person name="Takaki Y."/>
            <person name="Nishi S."/>
            <person name="Hori S."/>
            <person name="Arai W."/>
            <person name="Tsubouchi T."/>
            <person name="Morono Y."/>
            <person name="Uchiyama I."/>
            <person name="Ito T."/>
            <person name="Fujiyama A."/>
            <person name="Inagaki F."/>
            <person name="Takami H."/>
        </authorList>
    </citation>
    <scope>NUCLEOTIDE SEQUENCE</scope>
    <source>
        <strain evidence="1">Expedition CK06-06</strain>
    </source>
</reference>
<proteinExistence type="predicted"/>
<comment type="caution">
    <text evidence="1">The sequence shown here is derived from an EMBL/GenBank/DDBJ whole genome shotgun (WGS) entry which is preliminary data.</text>
</comment>